<gene>
    <name evidence="2" type="ORF">FOZ63_027782</name>
</gene>
<accession>A0A7J6T2K5</accession>
<dbReference type="AlphaFoldDB" id="A0A7J6T2K5"/>
<feature type="region of interest" description="Disordered" evidence="1">
    <location>
        <begin position="1"/>
        <end position="26"/>
    </location>
</feature>
<dbReference type="Proteomes" id="UP000553632">
    <property type="component" value="Unassembled WGS sequence"/>
</dbReference>
<evidence type="ECO:0000313" key="3">
    <source>
        <dbReference type="Proteomes" id="UP000553632"/>
    </source>
</evidence>
<reference evidence="2 3" key="1">
    <citation type="submission" date="2020-04" db="EMBL/GenBank/DDBJ databases">
        <title>Perkinsus olseni comparative genomics.</title>
        <authorList>
            <person name="Bogema D.R."/>
        </authorList>
    </citation>
    <scope>NUCLEOTIDE SEQUENCE [LARGE SCALE GENOMIC DNA]</scope>
    <source>
        <strain evidence="2 3">ATCC PRA-207</strain>
    </source>
</reference>
<proteinExistence type="predicted"/>
<evidence type="ECO:0000256" key="1">
    <source>
        <dbReference type="SAM" id="MobiDB-lite"/>
    </source>
</evidence>
<comment type="caution">
    <text evidence="2">The sequence shown here is derived from an EMBL/GenBank/DDBJ whole genome shotgun (WGS) entry which is preliminary data.</text>
</comment>
<dbReference type="EMBL" id="JABANO010014202">
    <property type="protein sequence ID" value="KAF4738972.1"/>
    <property type="molecule type" value="Genomic_DNA"/>
</dbReference>
<organism evidence="2 3">
    <name type="scientific">Perkinsus olseni</name>
    <name type="common">Perkinsus atlanticus</name>
    <dbReference type="NCBI Taxonomy" id="32597"/>
    <lineage>
        <taxon>Eukaryota</taxon>
        <taxon>Sar</taxon>
        <taxon>Alveolata</taxon>
        <taxon>Perkinsozoa</taxon>
        <taxon>Perkinsea</taxon>
        <taxon>Perkinsida</taxon>
        <taxon>Perkinsidae</taxon>
        <taxon>Perkinsus</taxon>
    </lineage>
</organism>
<sequence length="127" mass="13948">MDAGDLFSGDYGKREKCQSSPQGAQPTMALRMRADEARDSLPPGIQEPLGRDFGKAYQVPVGSNAKDVSIYHLWPAYSPESWARRQLLEQLSRENGGLREAGASEAGIGWKNQLLEIDYDSPSYAAT</sequence>
<evidence type="ECO:0000313" key="2">
    <source>
        <dbReference type="EMBL" id="KAF4738972.1"/>
    </source>
</evidence>
<feature type="non-terminal residue" evidence="2">
    <location>
        <position position="127"/>
    </location>
</feature>
<keyword evidence="3" id="KW-1185">Reference proteome</keyword>
<protein>
    <submittedName>
        <fullName evidence="2">Uncharacterized protein</fullName>
    </submittedName>
</protein>
<name>A0A7J6T2K5_PEROL</name>